<evidence type="ECO:0000259" key="7">
    <source>
        <dbReference type="Pfam" id="PF04138"/>
    </source>
</evidence>
<comment type="caution">
    <text evidence="8">The sequence shown here is derived from an EMBL/GenBank/DDBJ whole genome shotgun (WGS) entry which is preliminary data.</text>
</comment>
<dbReference type="AlphaFoldDB" id="A0AAE3GNS4"/>
<feature type="domain" description="GtrA/DPMS transmembrane" evidence="7">
    <location>
        <begin position="9"/>
        <end position="123"/>
    </location>
</feature>
<evidence type="ECO:0000256" key="1">
    <source>
        <dbReference type="ARBA" id="ARBA00004141"/>
    </source>
</evidence>
<sequence length="142" mass="16205">MKISPLFSRYIGIGGLVFVLNVGTFQLLILAQVYRPLATTIAYVLSVACHFILNKFFNFRNFERSIAHQLKNYVVVVIFCWLVTVLVIEVCVRRLGLAPWLAQLVAVAVNIPTGFLGNYYLTFGGGVKPLLRKLQRYFRKLY</sequence>
<dbReference type="PANTHER" id="PTHR38459">
    <property type="entry name" value="PROPHAGE BACTOPRENOL-LINKED GLUCOSE TRANSLOCASE HOMOLOG"/>
    <property type="match status" value="1"/>
</dbReference>
<keyword evidence="9" id="KW-1185">Reference proteome</keyword>
<accession>A0AAE3GNS4</accession>
<gene>
    <name evidence="8" type="ORF">NJ959_04685</name>
</gene>
<dbReference type="InterPro" id="IPR051401">
    <property type="entry name" value="GtrA_CellWall_Glycosyl"/>
</dbReference>
<dbReference type="GO" id="GO:0005886">
    <property type="term" value="C:plasma membrane"/>
    <property type="evidence" value="ECO:0007669"/>
    <property type="project" value="TreeGrafter"/>
</dbReference>
<keyword evidence="5 6" id="KW-0472">Membrane</keyword>
<comment type="subcellular location">
    <subcellularLocation>
        <location evidence="1">Membrane</location>
        <topology evidence="1">Multi-pass membrane protein</topology>
    </subcellularLocation>
</comment>
<proteinExistence type="inferred from homology"/>
<dbReference type="InterPro" id="IPR007267">
    <property type="entry name" value="GtrA_DPMS_TM"/>
</dbReference>
<evidence type="ECO:0000313" key="9">
    <source>
        <dbReference type="Proteomes" id="UP001204953"/>
    </source>
</evidence>
<reference evidence="8" key="1">
    <citation type="submission" date="2022-06" db="EMBL/GenBank/DDBJ databases">
        <title>New cyanobacteria of genus Symplocastrum in benthos of Lake Baikal.</title>
        <authorList>
            <person name="Sorokovikova E."/>
            <person name="Tikhonova I."/>
            <person name="Krasnopeev A."/>
            <person name="Evseev P."/>
            <person name="Gladkikh A."/>
            <person name="Belykh O."/>
        </authorList>
    </citation>
    <scope>NUCLEOTIDE SEQUENCE</scope>
    <source>
        <strain evidence="8">BBK-W-15</strain>
    </source>
</reference>
<dbReference type="RefSeq" id="WP_254010582.1">
    <property type="nucleotide sequence ID" value="NZ_JAMZMM010000027.1"/>
</dbReference>
<evidence type="ECO:0000256" key="4">
    <source>
        <dbReference type="ARBA" id="ARBA00022989"/>
    </source>
</evidence>
<evidence type="ECO:0000256" key="6">
    <source>
        <dbReference type="SAM" id="Phobius"/>
    </source>
</evidence>
<protein>
    <submittedName>
        <fullName evidence="8">GtrA family protein</fullName>
    </submittedName>
</protein>
<dbReference type="Pfam" id="PF04138">
    <property type="entry name" value="GtrA_DPMS_TM"/>
    <property type="match status" value="1"/>
</dbReference>
<feature type="transmembrane region" description="Helical" evidence="6">
    <location>
        <begin position="100"/>
        <end position="123"/>
    </location>
</feature>
<comment type="similarity">
    <text evidence="2">Belongs to the GtrA family.</text>
</comment>
<dbReference type="GO" id="GO:0000271">
    <property type="term" value="P:polysaccharide biosynthetic process"/>
    <property type="evidence" value="ECO:0007669"/>
    <property type="project" value="InterPro"/>
</dbReference>
<evidence type="ECO:0000256" key="5">
    <source>
        <dbReference type="ARBA" id="ARBA00023136"/>
    </source>
</evidence>
<feature type="transmembrane region" description="Helical" evidence="6">
    <location>
        <begin position="70"/>
        <end position="88"/>
    </location>
</feature>
<evidence type="ECO:0000313" key="8">
    <source>
        <dbReference type="EMBL" id="MCP2727774.1"/>
    </source>
</evidence>
<dbReference type="PANTHER" id="PTHR38459:SF1">
    <property type="entry name" value="PROPHAGE BACTOPRENOL-LINKED GLUCOSE TRANSLOCASE HOMOLOG"/>
    <property type="match status" value="1"/>
</dbReference>
<feature type="transmembrane region" description="Helical" evidence="6">
    <location>
        <begin position="40"/>
        <end position="58"/>
    </location>
</feature>
<evidence type="ECO:0000256" key="3">
    <source>
        <dbReference type="ARBA" id="ARBA00022692"/>
    </source>
</evidence>
<keyword evidence="3 6" id="KW-0812">Transmembrane</keyword>
<keyword evidence="4 6" id="KW-1133">Transmembrane helix</keyword>
<organism evidence="8 9">
    <name type="scientific">Limnofasciculus baicalensis BBK-W-15</name>
    <dbReference type="NCBI Taxonomy" id="2699891"/>
    <lineage>
        <taxon>Bacteria</taxon>
        <taxon>Bacillati</taxon>
        <taxon>Cyanobacteriota</taxon>
        <taxon>Cyanophyceae</taxon>
        <taxon>Coleofasciculales</taxon>
        <taxon>Coleofasciculaceae</taxon>
        <taxon>Limnofasciculus</taxon>
        <taxon>Limnofasciculus baicalensis</taxon>
    </lineage>
</organism>
<name>A0AAE3GNS4_9CYAN</name>
<feature type="transmembrane region" description="Helical" evidence="6">
    <location>
        <begin position="12"/>
        <end position="34"/>
    </location>
</feature>
<dbReference type="EMBL" id="JAMZMM010000027">
    <property type="protein sequence ID" value="MCP2727774.1"/>
    <property type="molecule type" value="Genomic_DNA"/>
</dbReference>
<dbReference type="Proteomes" id="UP001204953">
    <property type="component" value="Unassembled WGS sequence"/>
</dbReference>
<evidence type="ECO:0000256" key="2">
    <source>
        <dbReference type="ARBA" id="ARBA00009399"/>
    </source>
</evidence>